<feature type="compositionally biased region" description="Low complexity" evidence="1">
    <location>
        <begin position="243"/>
        <end position="287"/>
    </location>
</feature>
<feature type="region of interest" description="Disordered" evidence="1">
    <location>
        <begin position="1"/>
        <end position="59"/>
    </location>
</feature>
<feature type="compositionally biased region" description="Low complexity" evidence="1">
    <location>
        <begin position="1"/>
        <end position="32"/>
    </location>
</feature>
<dbReference type="Proteomes" id="UP000663872">
    <property type="component" value="Unassembled WGS sequence"/>
</dbReference>
<dbReference type="CDD" id="cd18186">
    <property type="entry name" value="BTB_POZ_ZBTB_KLHL-like"/>
    <property type="match status" value="1"/>
</dbReference>
<sequence>MENNSNNNRTSANANSSSTTTNTNTATLNSTSMVSTSAQPSGSTATVRQSHKRTFAESDSSSRTERHLCSFSHLWIINYLSSYVEDSNFTCLQSETFSPVNTPYSNTHWSLKLYPRGLNEKQHTNNNIAIFLKYVSGTMPNIKAKAEFSVVSRNNELVMLRSTNFHTFSSGNDWGYSEFLDGNYLNSRRNDLLTDDRLRVYVRVILVDEKETTTGDMIHSSHQYHHHHQPPSILPPQLPPNPAQQQQQQQQISNIPKNHASTSSSTASSSSTTTPTTNSNTSNASSTFPTVASGLFTDDKERFKSLELLSNQIKTLLDDERFTDVRIHVIPKQEQKQSTSDDHRKSNRLKRSLNNKQQHPSCSSCHCAPEKRKSISANNERIFDHHHHEQSSSVTSKESDSNDSRPCQTSLTRRATRSTTSLLSRMAQSSSETNHFSFDHSTSSLESSSETCSSSSTLLLTPKYCLCTCHNQDNNDLEITYDLQQSHIQYSNITPLATFHTHKAVLAARSSSFASQIRLNNLNGSTHNYKSPPIDLYIDDLEPSTVRAILIYIYTGRLPTSNDEINNNLNPIDLFRAAVQHDLHELRDLTKSAMLDVLKIDNAIEMLEVSDQANDVALKQQVLAFIRSNALAVSKTANWINFTKHNPHLIIDAFRSLVTPTTTNTTIAKHNNNNNNNNLNHYHHSTTLTTSKYSKYD</sequence>
<evidence type="ECO:0000259" key="2">
    <source>
        <dbReference type="PROSITE" id="PS50097"/>
    </source>
</evidence>
<dbReference type="Proteomes" id="UP000663825">
    <property type="component" value="Unassembled WGS sequence"/>
</dbReference>
<dbReference type="SUPFAM" id="SSF54695">
    <property type="entry name" value="POZ domain"/>
    <property type="match status" value="1"/>
</dbReference>
<dbReference type="Gene3D" id="2.60.210.10">
    <property type="entry name" value="Apoptosis, Tumor Necrosis Factor Receptor Associated Protein 2, Chain A"/>
    <property type="match status" value="1"/>
</dbReference>
<dbReference type="OrthoDB" id="6434910at2759"/>
<dbReference type="Proteomes" id="UP000663862">
    <property type="component" value="Unassembled WGS sequence"/>
</dbReference>
<feature type="compositionally biased region" description="Low complexity" evidence="1">
    <location>
        <begin position="670"/>
        <end position="690"/>
    </location>
</feature>
<dbReference type="SUPFAM" id="SSF49599">
    <property type="entry name" value="TRAF domain-like"/>
    <property type="match status" value="1"/>
</dbReference>
<organism evidence="5 12">
    <name type="scientific">Rotaria socialis</name>
    <dbReference type="NCBI Taxonomy" id="392032"/>
    <lineage>
        <taxon>Eukaryota</taxon>
        <taxon>Metazoa</taxon>
        <taxon>Spiralia</taxon>
        <taxon>Gnathifera</taxon>
        <taxon>Rotifera</taxon>
        <taxon>Eurotatoria</taxon>
        <taxon>Bdelloidea</taxon>
        <taxon>Philodinida</taxon>
        <taxon>Philodinidae</taxon>
        <taxon>Rotaria</taxon>
    </lineage>
</organism>
<feature type="domain" description="MATH" evidence="3">
    <location>
        <begin position="70"/>
        <end position="204"/>
    </location>
</feature>
<dbReference type="GO" id="GO:0030163">
    <property type="term" value="P:protein catabolic process"/>
    <property type="evidence" value="ECO:0007669"/>
    <property type="project" value="UniProtKB-ARBA"/>
</dbReference>
<feature type="compositionally biased region" description="Pro residues" evidence="1">
    <location>
        <begin position="232"/>
        <end position="242"/>
    </location>
</feature>
<dbReference type="EMBL" id="CAJOBP010002483">
    <property type="protein sequence ID" value="CAF4357197.1"/>
    <property type="molecule type" value="Genomic_DNA"/>
</dbReference>
<dbReference type="EMBL" id="CAJOBQ010002668">
    <property type="protein sequence ID" value="CAF4572927.1"/>
    <property type="molecule type" value="Genomic_DNA"/>
</dbReference>
<dbReference type="Gene3D" id="1.25.40.420">
    <property type="match status" value="1"/>
</dbReference>
<evidence type="ECO:0000313" key="7">
    <source>
        <dbReference type="EMBL" id="CAF3653357.1"/>
    </source>
</evidence>
<evidence type="ECO:0000313" key="8">
    <source>
        <dbReference type="EMBL" id="CAF4357197.1"/>
    </source>
</evidence>
<dbReference type="Proteomes" id="UP000663873">
    <property type="component" value="Unassembled WGS sequence"/>
</dbReference>
<dbReference type="InterPro" id="IPR002083">
    <property type="entry name" value="MATH/TRAF_dom"/>
</dbReference>
<name>A0A817Y937_9BILA</name>
<comment type="caution">
    <text evidence="5">The sequence shown here is derived from an EMBL/GenBank/DDBJ whole genome shotgun (WGS) entry which is preliminary data.</text>
</comment>
<proteinExistence type="predicted"/>
<dbReference type="Pfam" id="PF22486">
    <property type="entry name" value="MATH_2"/>
    <property type="match status" value="1"/>
</dbReference>
<evidence type="ECO:0008006" key="14">
    <source>
        <dbReference type="Google" id="ProtNLM"/>
    </source>
</evidence>
<evidence type="ECO:0000313" key="5">
    <source>
        <dbReference type="EMBL" id="CAF3377584.1"/>
    </source>
</evidence>
<feature type="domain" description="BTB" evidence="2">
    <location>
        <begin position="475"/>
        <end position="562"/>
    </location>
</feature>
<feature type="region of interest" description="Disordered" evidence="1">
    <location>
        <begin position="384"/>
        <end position="448"/>
    </location>
</feature>
<dbReference type="SMART" id="SM00225">
    <property type="entry name" value="BTB"/>
    <property type="match status" value="1"/>
</dbReference>
<dbReference type="EMBL" id="CAJNXB010004477">
    <property type="protein sequence ID" value="CAF3377584.1"/>
    <property type="molecule type" value="Genomic_DNA"/>
</dbReference>
<protein>
    <recommendedName>
        <fullName evidence="14">Speckle-type POZ protein</fullName>
    </recommendedName>
</protein>
<feature type="region of interest" description="Disordered" evidence="1">
    <location>
        <begin position="670"/>
        <end position="697"/>
    </location>
</feature>
<feature type="compositionally biased region" description="Polar residues" evidence="1">
    <location>
        <begin position="426"/>
        <end position="440"/>
    </location>
</feature>
<evidence type="ECO:0000313" key="4">
    <source>
        <dbReference type="EMBL" id="CAF3330925.1"/>
    </source>
</evidence>
<dbReference type="InterPro" id="IPR000210">
    <property type="entry name" value="BTB/POZ_dom"/>
</dbReference>
<dbReference type="Proteomes" id="UP000663833">
    <property type="component" value="Unassembled WGS sequence"/>
</dbReference>
<dbReference type="Gene3D" id="3.30.710.10">
    <property type="entry name" value="Potassium Channel Kv1.1, Chain A"/>
    <property type="match status" value="1"/>
</dbReference>
<gene>
    <name evidence="4" type="ORF">FME351_LOCUS2507</name>
    <name evidence="7" type="ORF">GRG538_LOCUS25322</name>
    <name evidence="9" type="ORF">HFQ381_LOCUS25895</name>
    <name evidence="6" type="ORF">LUA448_LOCUS26135</name>
    <name evidence="11" type="ORF">QYT958_LOCUS22680</name>
    <name evidence="5" type="ORF">TIS948_LOCUS25641</name>
    <name evidence="10" type="ORF">TSG867_LOCUS26078</name>
    <name evidence="8" type="ORF">UJA718_LOCUS16194</name>
</gene>
<dbReference type="EMBL" id="CAJOBR010004406">
    <property type="protein sequence ID" value="CAF4780299.1"/>
    <property type="molecule type" value="Genomic_DNA"/>
</dbReference>
<dbReference type="AlphaFoldDB" id="A0A817Y937"/>
<dbReference type="EMBL" id="CAJNYD010003521">
    <property type="protein sequence ID" value="CAF3515618.1"/>
    <property type="molecule type" value="Genomic_DNA"/>
</dbReference>
<feature type="compositionally biased region" description="Polar residues" evidence="1">
    <location>
        <begin position="33"/>
        <end position="48"/>
    </location>
</feature>
<dbReference type="Proteomes" id="UP000663848">
    <property type="component" value="Unassembled WGS sequence"/>
</dbReference>
<dbReference type="Proteomes" id="UP000663869">
    <property type="component" value="Unassembled WGS sequence"/>
</dbReference>
<dbReference type="PROSITE" id="PS50144">
    <property type="entry name" value="MATH"/>
    <property type="match status" value="1"/>
</dbReference>
<dbReference type="EMBL" id="CAJNYT010004318">
    <property type="protein sequence ID" value="CAF3653357.1"/>
    <property type="molecule type" value="Genomic_DNA"/>
</dbReference>
<dbReference type="Proteomes" id="UP000663851">
    <property type="component" value="Unassembled WGS sequence"/>
</dbReference>
<evidence type="ECO:0000313" key="11">
    <source>
        <dbReference type="EMBL" id="CAF4780299.1"/>
    </source>
</evidence>
<evidence type="ECO:0000313" key="9">
    <source>
        <dbReference type="EMBL" id="CAF4476719.1"/>
    </source>
</evidence>
<dbReference type="EMBL" id="CAJNYU010000124">
    <property type="protein sequence ID" value="CAF3330925.1"/>
    <property type="molecule type" value="Genomic_DNA"/>
</dbReference>
<feature type="region of interest" description="Disordered" evidence="1">
    <location>
        <begin position="219"/>
        <end position="290"/>
    </location>
</feature>
<keyword evidence="13" id="KW-1185">Reference proteome</keyword>
<evidence type="ECO:0000259" key="3">
    <source>
        <dbReference type="PROSITE" id="PS50144"/>
    </source>
</evidence>
<dbReference type="Pfam" id="PF00651">
    <property type="entry name" value="BTB"/>
    <property type="match status" value="1"/>
</dbReference>
<evidence type="ECO:0000256" key="1">
    <source>
        <dbReference type="SAM" id="MobiDB-lite"/>
    </source>
</evidence>
<evidence type="ECO:0000313" key="12">
    <source>
        <dbReference type="Proteomes" id="UP000663825"/>
    </source>
</evidence>
<dbReference type="EMBL" id="CAJOBO010002990">
    <property type="protein sequence ID" value="CAF4476719.1"/>
    <property type="molecule type" value="Genomic_DNA"/>
</dbReference>
<dbReference type="PANTHER" id="PTHR24413">
    <property type="entry name" value="SPECKLE-TYPE POZ PROTEIN"/>
    <property type="match status" value="1"/>
</dbReference>
<feature type="compositionally biased region" description="Low complexity" evidence="1">
    <location>
        <begin position="409"/>
        <end position="425"/>
    </location>
</feature>
<reference evidence="5" key="1">
    <citation type="submission" date="2021-02" db="EMBL/GenBank/DDBJ databases">
        <authorList>
            <person name="Nowell W R."/>
        </authorList>
    </citation>
    <scope>NUCLEOTIDE SEQUENCE</scope>
</reference>
<dbReference type="InterPro" id="IPR011333">
    <property type="entry name" value="SKP1/BTB/POZ_sf"/>
</dbReference>
<evidence type="ECO:0000313" key="13">
    <source>
        <dbReference type="Proteomes" id="UP000663873"/>
    </source>
</evidence>
<evidence type="ECO:0000313" key="10">
    <source>
        <dbReference type="EMBL" id="CAF4572927.1"/>
    </source>
</evidence>
<evidence type="ECO:0000313" key="6">
    <source>
        <dbReference type="EMBL" id="CAF3515618.1"/>
    </source>
</evidence>
<dbReference type="InterPro" id="IPR008974">
    <property type="entry name" value="TRAF-like"/>
</dbReference>
<dbReference type="PROSITE" id="PS50097">
    <property type="entry name" value="BTB"/>
    <property type="match status" value="1"/>
</dbReference>
<accession>A0A817Y937</accession>